<evidence type="ECO:0000256" key="3">
    <source>
        <dbReference type="ARBA" id="ARBA00022670"/>
    </source>
</evidence>
<dbReference type="PROSITE" id="PS51476">
    <property type="entry name" value="PROTEASOME_BETA_2"/>
    <property type="match status" value="1"/>
</dbReference>
<comment type="similarity">
    <text evidence="9">Belongs to the peptidase T1B family.</text>
</comment>
<dbReference type="GO" id="GO:0004298">
    <property type="term" value="F:threonine-type endopeptidase activity"/>
    <property type="evidence" value="ECO:0007669"/>
    <property type="project" value="UniProtKB-UniRule"/>
</dbReference>
<keyword evidence="4 9" id="KW-0888">Threonine protease</keyword>
<accession>A0A0P8A3K4</accession>
<dbReference type="InterPro" id="IPR023333">
    <property type="entry name" value="Proteasome_suB-type"/>
</dbReference>
<evidence type="ECO:0000256" key="6">
    <source>
        <dbReference type="ARBA" id="ARBA00022813"/>
    </source>
</evidence>
<evidence type="ECO:0000256" key="8">
    <source>
        <dbReference type="ARBA" id="ARBA00023145"/>
    </source>
</evidence>
<keyword evidence="3 9" id="KW-0645">Protease</keyword>
<comment type="activity regulation">
    <text evidence="9">The formation of the proteasomal ATPase PAN-20S proteasome complex, via the docking of the C-termini of PAN into the intersubunit pockets in the alpha-rings, triggers opening of the gate for substrate entry. Interconversion between the open-gate and close-gate conformations leads to a dynamic regulation of the 20S proteasome proteolysis activity.</text>
</comment>
<organism evidence="11 12">
    <name type="scientific">Candidatus Methanoperedens nitratireducens</name>
    <dbReference type="NCBI Taxonomy" id="1392998"/>
    <lineage>
        <taxon>Archaea</taxon>
        <taxon>Methanobacteriati</taxon>
        <taxon>Methanobacteriota</taxon>
        <taxon>Stenosarchaea group</taxon>
        <taxon>Methanomicrobia</taxon>
        <taxon>Methanosarcinales</taxon>
        <taxon>ANME-2 cluster</taxon>
        <taxon>Candidatus Methanoperedentaceae</taxon>
        <taxon>Candidatus Methanoperedens</taxon>
    </lineage>
</organism>
<name>A0A0P8A3K4_9EURY</name>
<keyword evidence="8 9" id="KW-0865">Zymogen</keyword>
<dbReference type="InterPro" id="IPR016050">
    <property type="entry name" value="Proteasome_bsu_CS"/>
</dbReference>
<gene>
    <name evidence="9" type="primary">psmB</name>
    <name evidence="11" type="ORF">MPEBLZ_02686</name>
</gene>
<dbReference type="PANTHER" id="PTHR32194">
    <property type="entry name" value="METALLOPROTEASE TLDD"/>
    <property type="match status" value="1"/>
</dbReference>
<evidence type="ECO:0000256" key="9">
    <source>
        <dbReference type="HAMAP-Rule" id="MF_02113"/>
    </source>
</evidence>
<dbReference type="Pfam" id="PF00227">
    <property type="entry name" value="Proteasome"/>
    <property type="match status" value="1"/>
</dbReference>
<dbReference type="FunFam" id="3.60.20.10:FF:000049">
    <property type="entry name" value="Proteasome subunit beta"/>
    <property type="match status" value="1"/>
</dbReference>
<dbReference type="HAMAP" id="MF_02113_A">
    <property type="entry name" value="Proteasome_B_A"/>
    <property type="match status" value="1"/>
</dbReference>
<dbReference type="PANTHER" id="PTHR32194:SF0">
    <property type="entry name" value="ATP-DEPENDENT PROTEASE SUBUNIT HSLV"/>
    <property type="match status" value="1"/>
</dbReference>
<dbReference type="Proteomes" id="UP000050360">
    <property type="component" value="Unassembled WGS sequence"/>
</dbReference>
<dbReference type="PROSITE" id="PS00854">
    <property type="entry name" value="PROTEASOME_BETA_1"/>
    <property type="match status" value="1"/>
</dbReference>
<dbReference type="InterPro" id="IPR029055">
    <property type="entry name" value="Ntn_hydrolases_N"/>
</dbReference>
<feature type="propeptide" id="PRO_5006501690" description="Removed in mature form; by autocatalysis" evidence="9">
    <location>
        <begin position="1"/>
        <end position="8"/>
    </location>
</feature>
<dbReference type="InterPro" id="IPR001353">
    <property type="entry name" value="Proteasome_sua/b"/>
</dbReference>
<dbReference type="PRINTS" id="PR00141">
    <property type="entry name" value="PROTEASOME"/>
</dbReference>
<dbReference type="GO" id="GO:0010498">
    <property type="term" value="P:proteasomal protein catabolic process"/>
    <property type="evidence" value="ECO:0007669"/>
    <property type="project" value="UniProtKB-UniRule"/>
</dbReference>
<evidence type="ECO:0000313" key="11">
    <source>
        <dbReference type="EMBL" id="KPQ42739.1"/>
    </source>
</evidence>
<sequence length="210" mass="22992">MDNMEYKGTTTIGLVCDEGVVFATEKRATMGHFIASKDAKKVYQIDDFVAMTTAGSVGDAQRLVKWMQVESKLYKMRREEPMTVKGIVSLLANILSGNRYYPYYVQLLVGGVDKNGPSIYSLDAVGGIIEERKAVSTGSGSPMAYGVLEDRYADNMPIDDGVELAVRALHNAMKRDSASGDGINVVKITKNGFMQVEDSVVKKIRDTLTT</sequence>
<evidence type="ECO:0000256" key="5">
    <source>
        <dbReference type="ARBA" id="ARBA00022801"/>
    </source>
</evidence>
<keyword evidence="5 9" id="KW-0378">Hydrolase</keyword>
<dbReference type="InterPro" id="IPR019983">
    <property type="entry name" value="Pept_T1A_Psome_bsu_arc"/>
</dbReference>
<dbReference type="SUPFAM" id="SSF56235">
    <property type="entry name" value="N-terminal nucleophile aminohydrolases (Ntn hydrolases)"/>
    <property type="match status" value="1"/>
</dbReference>
<comment type="caution">
    <text evidence="11">The sequence shown here is derived from an EMBL/GenBank/DDBJ whole genome shotgun (WGS) entry which is preliminary data.</text>
</comment>
<dbReference type="InterPro" id="IPR000243">
    <property type="entry name" value="Pept_T1A_subB"/>
</dbReference>
<comment type="function">
    <text evidence="9">Component of the proteasome core, a large protease complex with broad specificity involved in protein degradation.</text>
</comment>
<comment type="subunit">
    <text evidence="9">The 20S proteasome core is composed of 14 alpha and 14 beta subunits that assemble into four stacked heptameric rings, resulting in a barrel-shaped structure. The two inner rings, each composed of seven catalytic beta subunits, are sandwiched by two outer rings, each composed of seven alpha subunits. The catalytic chamber with the active sites is on the inside of the barrel. Has a gated structure, the ends of the cylinder being occluded by the N-termini of the alpha-subunits. Is capped at one or both ends by the proteasome regulatory ATPase, PAN.</text>
</comment>
<evidence type="ECO:0000313" key="12">
    <source>
        <dbReference type="Proteomes" id="UP000050360"/>
    </source>
</evidence>
<feature type="active site" description="Nucleophile" evidence="9 10">
    <location>
        <position position="9"/>
    </location>
</feature>
<dbReference type="CDD" id="cd03764">
    <property type="entry name" value="proteasome_beta_archeal"/>
    <property type="match status" value="1"/>
</dbReference>
<comment type="catalytic activity">
    <reaction evidence="1 9">
        <text>Cleavage of peptide bonds with very broad specificity.</text>
        <dbReference type="EC" id="3.4.25.1"/>
    </reaction>
</comment>
<dbReference type="Gene3D" id="3.60.20.10">
    <property type="entry name" value="Glutamine Phosphoribosylpyrophosphate, subunit 1, domain 1"/>
    <property type="match status" value="1"/>
</dbReference>
<feature type="chain" id="PRO_5023342478" description="Proteasome subunit beta" evidence="9">
    <location>
        <begin position="9"/>
        <end position="210"/>
    </location>
</feature>
<evidence type="ECO:0000256" key="4">
    <source>
        <dbReference type="ARBA" id="ARBA00022698"/>
    </source>
</evidence>
<keyword evidence="2 9" id="KW-0963">Cytoplasm</keyword>
<protein>
    <recommendedName>
        <fullName evidence="9">Proteasome subunit beta</fullName>
        <ecNumber evidence="9">3.4.25.1</ecNumber>
    </recommendedName>
    <alternativeName>
        <fullName evidence="9">20S proteasome beta subunit</fullName>
    </alternativeName>
    <alternativeName>
        <fullName evidence="9">Proteasome core protein PsmB</fullName>
    </alternativeName>
</protein>
<dbReference type="EC" id="3.4.25.1" evidence="9"/>
<evidence type="ECO:0000256" key="10">
    <source>
        <dbReference type="PIRSR" id="PIRSR600243-1"/>
    </source>
</evidence>
<dbReference type="GO" id="GO:0019774">
    <property type="term" value="C:proteasome core complex, beta-subunit complex"/>
    <property type="evidence" value="ECO:0007669"/>
    <property type="project" value="UniProtKB-UniRule"/>
</dbReference>
<keyword evidence="7 9" id="KW-0647">Proteasome</keyword>
<keyword evidence="6 9" id="KW-0068">Autocatalytic cleavage</keyword>
<proteinExistence type="inferred from homology"/>
<dbReference type="GO" id="GO:0005737">
    <property type="term" value="C:cytoplasm"/>
    <property type="evidence" value="ECO:0007669"/>
    <property type="project" value="UniProtKB-SubCell"/>
</dbReference>
<dbReference type="EMBL" id="LKCM01000206">
    <property type="protein sequence ID" value="KPQ42739.1"/>
    <property type="molecule type" value="Genomic_DNA"/>
</dbReference>
<dbReference type="NCBIfam" id="TIGR03634">
    <property type="entry name" value="arc_protsome_B"/>
    <property type="match status" value="1"/>
</dbReference>
<dbReference type="AlphaFoldDB" id="A0A0P8A3K4"/>
<comment type="subcellular location">
    <subcellularLocation>
        <location evidence="9">Cytoplasm</location>
    </subcellularLocation>
</comment>
<dbReference type="PATRIC" id="fig|1719120.3.peg.2928"/>
<evidence type="ECO:0000256" key="1">
    <source>
        <dbReference type="ARBA" id="ARBA00001198"/>
    </source>
</evidence>
<evidence type="ECO:0000256" key="7">
    <source>
        <dbReference type="ARBA" id="ARBA00022942"/>
    </source>
</evidence>
<evidence type="ECO:0000256" key="2">
    <source>
        <dbReference type="ARBA" id="ARBA00022490"/>
    </source>
</evidence>
<reference evidence="11 12" key="1">
    <citation type="submission" date="2015-09" db="EMBL/GenBank/DDBJ databases">
        <title>A metagenomics-based metabolic model of nitrate-dependent anaerobic oxidation of methane by Methanoperedens-like archaea.</title>
        <authorList>
            <person name="Arshad A."/>
            <person name="Speth D.R."/>
            <person name="De Graaf R.M."/>
            <person name="Op Den Camp H.J."/>
            <person name="Jetten M.S."/>
            <person name="Welte C.U."/>
        </authorList>
    </citation>
    <scope>NUCLEOTIDE SEQUENCE [LARGE SCALE GENOMIC DNA]</scope>
</reference>